<protein>
    <submittedName>
        <fullName evidence="2">Uncharacterized protein</fullName>
    </submittedName>
</protein>
<dbReference type="AlphaFoldDB" id="A0A167K598"/>
<name>A0A167K598_PHYB8</name>
<dbReference type="InParanoid" id="A0A167K598"/>
<evidence type="ECO:0000313" key="2">
    <source>
        <dbReference type="EMBL" id="OAD67309.1"/>
    </source>
</evidence>
<feature type="region of interest" description="Disordered" evidence="1">
    <location>
        <begin position="29"/>
        <end position="51"/>
    </location>
</feature>
<keyword evidence="3" id="KW-1185">Reference proteome</keyword>
<evidence type="ECO:0000313" key="3">
    <source>
        <dbReference type="Proteomes" id="UP000077315"/>
    </source>
</evidence>
<dbReference type="Proteomes" id="UP000077315">
    <property type="component" value="Unassembled WGS sequence"/>
</dbReference>
<reference evidence="3" key="1">
    <citation type="submission" date="2015-06" db="EMBL/GenBank/DDBJ databases">
        <title>Expansion of signal transduction pathways in fungi by whole-genome duplication.</title>
        <authorList>
            <consortium name="DOE Joint Genome Institute"/>
            <person name="Corrochano L.M."/>
            <person name="Kuo A."/>
            <person name="Marcet-Houben M."/>
            <person name="Polaino S."/>
            <person name="Salamov A."/>
            <person name="Villalobos J.M."/>
            <person name="Alvarez M.I."/>
            <person name="Avalos J."/>
            <person name="Benito E.P."/>
            <person name="Benoit I."/>
            <person name="Burger G."/>
            <person name="Camino L.P."/>
            <person name="Canovas D."/>
            <person name="Cerda-Olmedo E."/>
            <person name="Cheng J.-F."/>
            <person name="Dominguez A."/>
            <person name="Elias M."/>
            <person name="Eslava A.P."/>
            <person name="Glaser F."/>
            <person name="Grimwood J."/>
            <person name="Gutierrez G."/>
            <person name="Heitman J."/>
            <person name="Henrissat B."/>
            <person name="Iturriaga E.A."/>
            <person name="Lang B.F."/>
            <person name="Lavin J.L."/>
            <person name="Lee S."/>
            <person name="Li W."/>
            <person name="Lindquist E."/>
            <person name="Lopez-Garcia S."/>
            <person name="Luque E.M."/>
            <person name="Marcos A.T."/>
            <person name="Martin J."/>
            <person name="McCluskey K."/>
            <person name="Medina H.R."/>
            <person name="Miralles-Duran A."/>
            <person name="Miyazaki A."/>
            <person name="Munoz-Torres E."/>
            <person name="Oguiza J.A."/>
            <person name="Ohm R."/>
            <person name="Olmedo M."/>
            <person name="Orejas M."/>
            <person name="Ortiz-Castellanos L."/>
            <person name="Pisabarro A.G."/>
            <person name="Rodriguez-Romero J."/>
            <person name="Ruiz-Herrera J."/>
            <person name="Ruiz-Vazquez R."/>
            <person name="Sanz C."/>
            <person name="Schackwitz W."/>
            <person name="Schmutz J."/>
            <person name="Shahriari M."/>
            <person name="Shelest E."/>
            <person name="Silva-Franco F."/>
            <person name="Soanes D."/>
            <person name="Syed K."/>
            <person name="Tagua V.G."/>
            <person name="Talbot N.J."/>
            <person name="Thon M."/>
            <person name="De vries R.P."/>
            <person name="Wiebenga A."/>
            <person name="Yadav J.S."/>
            <person name="Braun E.L."/>
            <person name="Baker S."/>
            <person name="Garre V."/>
            <person name="Horwitz B."/>
            <person name="Torres-Martinez S."/>
            <person name="Idnurm A."/>
            <person name="Herrera-Estrella A."/>
            <person name="Gabaldon T."/>
            <person name="Grigoriev I.V."/>
        </authorList>
    </citation>
    <scope>NUCLEOTIDE SEQUENCE [LARGE SCALE GENOMIC DNA]</scope>
    <source>
        <strain evidence="3">NRRL 1555(-)</strain>
    </source>
</reference>
<organism evidence="2 3">
    <name type="scientific">Phycomyces blakesleeanus (strain ATCC 8743b / DSM 1359 / FGSC 10004 / NBRC 33097 / NRRL 1555)</name>
    <dbReference type="NCBI Taxonomy" id="763407"/>
    <lineage>
        <taxon>Eukaryota</taxon>
        <taxon>Fungi</taxon>
        <taxon>Fungi incertae sedis</taxon>
        <taxon>Mucoromycota</taxon>
        <taxon>Mucoromycotina</taxon>
        <taxon>Mucoromycetes</taxon>
        <taxon>Mucorales</taxon>
        <taxon>Phycomycetaceae</taxon>
        <taxon>Phycomyces</taxon>
    </lineage>
</organism>
<dbReference type="EMBL" id="KV441024">
    <property type="protein sequence ID" value="OAD67309.1"/>
    <property type="molecule type" value="Genomic_DNA"/>
</dbReference>
<gene>
    <name evidence="2" type="ORF">PHYBLDRAFT_174351</name>
</gene>
<sequence length="206" mass="22964">MAIPISQNSKSVQRAREEMVNTLVKSGRKYNTKKTQKEIEENGRKKKDVSRRKIKAMEKGIGDQKIKKKFNRDPSKLTATFKGYHAVVVGALYRSLKNRQKGKDLLVVNVGEFRPFQSSLAKVARWCRCNSIGNVSVRGRALFVFSSIGIHWVLGVIACTGTGAGTDHYILAGAWCIIDVDVNVTNESFIEAKDGDKKKKSCLCII</sequence>
<proteinExistence type="predicted"/>
<accession>A0A167K598</accession>
<evidence type="ECO:0000256" key="1">
    <source>
        <dbReference type="SAM" id="MobiDB-lite"/>
    </source>
</evidence>
<dbReference type="VEuPathDB" id="FungiDB:PHYBLDRAFT_174351"/>
<dbReference type="GeneID" id="28998141"/>
<dbReference type="RefSeq" id="XP_018285349.1">
    <property type="nucleotide sequence ID" value="XM_018437235.1"/>
</dbReference>